<dbReference type="Proteomes" id="UP000314982">
    <property type="component" value="Unassembled WGS sequence"/>
</dbReference>
<dbReference type="Gene3D" id="2.70.150.10">
    <property type="entry name" value="Calcium-transporting ATPase, cytoplasmic transduction domain A"/>
    <property type="match status" value="1"/>
</dbReference>
<reference evidence="2" key="3">
    <citation type="submission" date="2025-09" db="UniProtKB">
        <authorList>
            <consortium name="Ensembl"/>
        </authorList>
    </citation>
    <scope>IDENTIFICATION</scope>
</reference>
<keyword evidence="3" id="KW-1185">Reference proteome</keyword>
<dbReference type="GO" id="GO:0005886">
    <property type="term" value="C:plasma membrane"/>
    <property type="evidence" value="ECO:0007669"/>
    <property type="project" value="TreeGrafter"/>
</dbReference>
<evidence type="ECO:0008006" key="4">
    <source>
        <dbReference type="Google" id="ProtNLM"/>
    </source>
</evidence>
<name>A0A4W5MH25_9TELE</name>
<dbReference type="Ensembl" id="ENSHHUT00000038089.1">
    <property type="protein sequence ID" value="ENSHHUP00000036625.1"/>
    <property type="gene ID" value="ENSHHUG00000022977.1"/>
</dbReference>
<dbReference type="PANTHER" id="PTHR24092:SF46">
    <property type="entry name" value="PHOSPHOLIPID-TRANSPORTING ATPASE ID"/>
    <property type="match status" value="1"/>
</dbReference>
<dbReference type="GO" id="GO:0140326">
    <property type="term" value="F:ATPase-coupled intramembrane lipid transporter activity"/>
    <property type="evidence" value="ECO:0007669"/>
    <property type="project" value="TreeGrafter"/>
</dbReference>
<dbReference type="SUPFAM" id="SSF81653">
    <property type="entry name" value="Calcium ATPase, transduction domain A"/>
    <property type="match status" value="1"/>
</dbReference>
<dbReference type="FunFam" id="2.70.150.10:FF:000025">
    <property type="entry name" value="Phospholipid-transporting ATPase"/>
    <property type="match status" value="1"/>
</dbReference>
<dbReference type="STRING" id="62062.ENSHHUP00000036625"/>
<feature type="compositionally biased region" description="Pro residues" evidence="1">
    <location>
        <begin position="26"/>
        <end position="41"/>
    </location>
</feature>
<dbReference type="GO" id="GO:0005802">
    <property type="term" value="C:trans-Golgi network"/>
    <property type="evidence" value="ECO:0007669"/>
    <property type="project" value="TreeGrafter"/>
</dbReference>
<feature type="region of interest" description="Disordered" evidence="1">
    <location>
        <begin position="1"/>
        <end position="41"/>
    </location>
</feature>
<reference evidence="3" key="1">
    <citation type="submission" date="2018-06" db="EMBL/GenBank/DDBJ databases">
        <title>Genome assembly of Danube salmon.</title>
        <authorList>
            <person name="Macqueen D.J."/>
            <person name="Gundappa M.K."/>
        </authorList>
    </citation>
    <scope>NUCLEOTIDE SEQUENCE [LARGE SCALE GENOMIC DNA]</scope>
</reference>
<protein>
    <recommendedName>
        <fullName evidence="4">P-type ATPase N-terminal domain-containing protein</fullName>
    </recommendedName>
</protein>
<dbReference type="GO" id="GO:0045332">
    <property type="term" value="P:phospholipid translocation"/>
    <property type="evidence" value="ECO:0007669"/>
    <property type="project" value="TreeGrafter"/>
</dbReference>
<dbReference type="InterPro" id="IPR008250">
    <property type="entry name" value="ATPase_P-typ_transduc_dom_A_sf"/>
</dbReference>
<evidence type="ECO:0000313" key="3">
    <source>
        <dbReference type="Proteomes" id="UP000314982"/>
    </source>
</evidence>
<reference evidence="2" key="2">
    <citation type="submission" date="2025-08" db="UniProtKB">
        <authorList>
            <consortium name="Ensembl"/>
        </authorList>
    </citation>
    <scope>IDENTIFICATION</scope>
</reference>
<evidence type="ECO:0000313" key="2">
    <source>
        <dbReference type="Ensembl" id="ENSHHUP00000036625.1"/>
    </source>
</evidence>
<dbReference type="AlphaFoldDB" id="A0A4W5MH25"/>
<accession>A0A4W5MH25</accession>
<organism evidence="2 3">
    <name type="scientific">Hucho hucho</name>
    <name type="common">huchen</name>
    <dbReference type="NCBI Taxonomy" id="62062"/>
    <lineage>
        <taxon>Eukaryota</taxon>
        <taxon>Metazoa</taxon>
        <taxon>Chordata</taxon>
        <taxon>Craniata</taxon>
        <taxon>Vertebrata</taxon>
        <taxon>Euteleostomi</taxon>
        <taxon>Actinopterygii</taxon>
        <taxon>Neopterygii</taxon>
        <taxon>Teleostei</taxon>
        <taxon>Protacanthopterygii</taxon>
        <taxon>Salmoniformes</taxon>
        <taxon>Salmonidae</taxon>
        <taxon>Salmoninae</taxon>
        <taxon>Hucho</taxon>
    </lineage>
</organism>
<evidence type="ECO:0000256" key="1">
    <source>
        <dbReference type="SAM" id="MobiDB-lite"/>
    </source>
</evidence>
<dbReference type="GeneTree" id="ENSGT00940000165692"/>
<dbReference type="PANTHER" id="PTHR24092">
    <property type="entry name" value="PROBABLE PHOSPHOLIPID-TRANSPORTING ATPASE"/>
    <property type="match status" value="1"/>
</dbReference>
<proteinExistence type="predicted"/>
<sequence length="341" mass="37190">SSPPPISPAHHQSSPPPISPAHHQSSPPPIPPAHLPSTPPVQPTSSGVKYFSKNTLTAFSSFLVLPPIPLALLSFSPLPPSLSLSLSLPPSLSPFLSPSVSVSPSLSLPLFLHQSLSLQLIPQISSLSWFTTIVPLVLVLSITAVKDATDDYFRHKSDNQVNNRQSQVVIHGSLQKEKWMNVRVGDIIKLENNQFVAADLLLLSSSEPHSLCYIETAELDGETNMKVRQSLSVTAELGDPNNLASFDGEVVCEPPNNKLDRFCGLLCWRDCKYPLSNHNMLLRGCVLRNTETCYGLVIFAGWSFCVCLSVCARVCLSVCVCLTNSSFYISLTRPRHQADAE</sequence>
<dbReference type="GO" id="GO:0007030">
    <property type="term" value="P:Golgi organization"/>
    <property type="evidence" value="ECO:0007669"/>
    <property type="project" value="TreeGrafter"/>
</dbReference>